<reference evidence="2 3" key="1">
    <citation type="submission" date="2016-10" db="EMBL/GenBank/DDBJ databases">
        <authorList>
            <person name="Varghese N."/>
            <person name="Submissions S."/>
        </authorList>
    </citation>
    <scope>NUCLEOTIDE SEQUENCE [LARGE SCALE GENOMIC DNA]</scope>
    <source>
        <strain evidence="2 3">DSM 13796</strain>
    </source>
</reference>
<dbReference type="InterPro" id="IPR054367">
    <property type="entry name" value="NtdA_N"/>
</dbReference>
<evidence type="ECO:0000313" key="2">
    <source>
        <dbReference type="EMBL" id="SFQ85870.1"/>
    </source>
</evidence>
<evidence type="ECO:0000259" key="1">
    <source>
        <dbReference type="Pfam" id="PF22127"/>
    </source>
</evidence>
<proteinExistence type="predicted"/>
<dbReference type="Proteomes" id="UP000182762">
    <property type="component" value="Unassembled WGS sequence"/>
</dbReference>
<protein>
    <submittedName>
        <fullName evidence="2">3-dehydro-glucose-6-phosphate---glutamate transaminase</fullName>
    </submittedName>
</protein>
<dbReference type="Pfam" id="PF22127">
    <property type="entry name" value="NtdA_N"/>
    <property type="match status" value="1"/>
</dbReference>
<dbReference type="EMBL" id="FOXX01000016">
    <property type="protein sequence ID" value="SFQ85870.1"/>
    <property type="molecule type" value="Genomic_DNA"/>
</dbReference>
<evidence type="ECO:0000313" key="3">
    <source>
        <dbReference type="Proteomes" id="UP000182762"/>
    </source>
</evidence>
<keyword evidence="3" id="KW-1185">Reference proteome</keyword>
<comment type="caution">
    <text evidence="2">The sequence shown here is derived from an EMBL/GenBank/DDBJ whole genome shotgun (WGS) entry which is preliminary data.</text>
</comment>
<organism evidence="2 3">
    <name type="scientific">Priestia endophytica DSM 13796</name>
    <dbReference type="NCBI Taxonomy" id="1121089"/>
    <lineage>
        <taxon>Bacteria</taxon>
        <taxon>Bacillati</taxon>
        <taxon>Bacillota</taxon>
        <taxon>Bacilli</taxon>
        <taxon>Bacillales</taxon>
        <taxon>Bacillaceae</taxon>
        <taxon>Priestia</taxon>
    </lineage>
</organism>
<feature type="domain" description="Oxo-glucose-6-phosphate:glutamate aminotransferase N-terminal" evidence="1">
    <location>
        <begin position="3"/>
        <end position="41"/>
    </location>
</feature>
<gene>
    <name evidence="2" type="ORF">SAMN02745910_04497</name>
</gene>
<accession>A0A1I6BY61</accession>
<sequence>MKKKITILGKSKENMLLLNHFKGNVHELVIEDSIVNEQWKQL</sequence>
<name>A0A1I6BY61_9BACI</name>